<evidence type="ECO:0000313" key="3">
    <source>
        <dbReference type="EMBL" id="KAL3716647.1"/>
    </source>
</evidence>
<evidence type="ECO:0008006" key="5">
    <source>
        <dbReference type="Google" id="ProtNLM"/>
    </source>
</evidence>
<name>A0ABD3IR80_EUCGL</name>
<dbReference type="AlphaFoldDB" id="A0ABD3IR80"/>
<keyword evidence="2" id="KW-0812">Transmembrane</keyword>
<proteinExistence type="predicted"/>
<dbReference type="EMBL" id="JBJKBG010000011">
    <property type="protein sequence ID" value="KAL3716647.1"/>
    <property type="molecule type" value="Genomic_DNA"/>
</dbReference>
<evidence type="ECO:0000313" key="4">
    <source>
        <dbReference type="Proteomes" id="UP001634007"/>
    </source>
</evidence>
<protein>
    <recommendedName>
        <fullName evidence="5">Transmembrane protein</fullName>
    </recommendedName>
</protein>
<gene>
    <name evidence="3" type="ORF">ACJRO7_008260</name>
</gene>
<feature type="transmembrane region" description="Helical" evidence="2">
    <location>
        <begin position="45"/>
        <end position="69"/>
    </location>
</feature>
<dbReference type="PANTHER" id="PTHR33429:SF23">
    <property type="entry name" value="OS02G0709350 PROTEIN"/>
    <property type="match status" value="1"/>
</dbReference>
<dbReference type="PANTHER" id="PTHR33429">
    <property type="entry name" value="OS02G0708000 PROTEIN-RELATED"/>
    <property type="match status" value="1"/>
</dbReference>
<evidence type="ECO:0000256" key="2">
    <source>
        <dbReference type="SAM" id="Phobius"/>
    </source>
</evidence>
<keyword evidence="2" id="KW-0472">Membrane</keyword>
<reference evidence="3 4" key="1">
    <citation type="submission" date="2024-11" db="EMBL/GenBank/DDBJ databases">
        <title>Chromosome-level genome assembly of Eucalyptus globulus Labill. provides insights into its genome evolution.</title>
        <authorList>
            <person name="Li X."/>
        </authorList>
    </citation>
    <scope>NUCLEOTIDE SEQUENCE [LARGE SCALE GENOMIC DNA]</scope>
    <source>
        <strain evidence="3">CL2024</strain>
        <tissue evidence="3">Fresh tender leaves</tissue>
    </source>
</reference>
<sequence length="127" mass="13449">MATIFPSSPAFPGQQQPAGEAAVANPEAVASSSTSSSGWQSSGSIGPFFGVMSVLTVLAVVSCVVGRIYSRRATANTPLDSIKQRSCSGWVKRQFDRCTDCIPAKMARMKVWRKQGENNDAAAHPEA</sequence>
<organism evidence="3 4">
    <name type="scientific">Eucalyptus globulus</name>
    <name type="common">Tasmanian blue gum</name>
    <dbReference type="NCBI Taxonomy" id="34317"/>
    <lineage>
        <taxon>Eukaryota</taxon>
        <taxon>Viridiplantae</taxon>
        <taxon>Streptophyta</taxon>
        <taxon>Embryophyta</taxon>
        <taxon>Tracheophyta</taxon>
        <taxon>Spermatophyta</taxon>
        <taxon>Magnoliopsida</taxon>
        <taxon>eudicotyledons</taxon>
        <taxon>Gunneridae</taxon>
        <taxon>Pentapetalae</taxon>
        <taxon>rosids</taxon>
        <taxon>malvids</taxon>
        <taxon>Myrtales</taxon>
        <taxon>Myrtaceae</taxon>
        <taxon>Myrtoideae</taxon>
        <taxon>Eucalypteae</taxon>
        <taxon>Eucalyptus</taxon>
    </lineage>
</organism>
<feature type="compositionally biased region" description="Low complexity" evidence="1">
    <location>
        <begin position="31"/>
        <end position="41"/>
    </location>
</feature>
<comment type="caution">
    <text evidence="3">The sequence shown here is derived from an EMBL/GenBank/DDBJ whole genome shotgun (WGS) entry which is preliminary data.</text>
</comment>
<evidence type="ECO:0000256" key="1">
    <source>
        <dbReference type="SAM" id="MobiDB-lite"/>
    </source>
</evidence>
<keyword evidence="4" id="KW-1185">Reference proteome</keyword>
<keyword evidence="2" id="KW-1133">Transmembrane helix</keyword>
<feature type="region of interest" description="Disordered" evidence="1">
    <location>
        <begin position="1"/>
        <end position="41"/>
    </location>
</feature>
<dbReference type="Proteomes" id="UP001634007">
    <property type="component" value="Unassembled WGS sequence"/>
</dbReference>
<accession>A0ABD3IR80</accession>